<keyword evidence="3" id="KW-1185">Reference proteome</keyword>
<reference evidence="2 3" key="1">
    <citation type="submission" date="2012-12" db="EMBL/GenBank/DDBJ databases">
        <authorList>
            <person name="Sencilo A."/>
            <person name="Jacobs-Sera D."/>
            <person name="Russell D.A."/>
            <person name="Ko C."/>
            <person name="Atanasova N."/>
            <person name="Osterlund E."/>
            <person name="Oksanen H.M."/>
            <person name="Bamford D.H."/>
            <person name="Hatfull G.F."/>
            <person name="Roine E."/>
            <person name="Hendrix R.W."/>
        </authorList>
    </citation>
    <scope>NUCLEOTIDE SEQUENCE [LARGE SCALE GENOMIC DNA]</scope>
</reference>
<dbReference type="KEGG" id="vg:16194364"/>
<name>R4T8D7_9CAUD</name>
<accession>R4T8D7</accession>
<dbReference type="EMBL" id="KC292023">
    <property type="protein sequence ID" value="AGM11135.1"/>
    <property type="molecule type" value="Genomic_DNA"/>
</dbReference>
<evidence type="ECO:0000313" key="3">
    <source>
        <dbReference type="Proteomes" id="UP000202022"/>
    </source>
</evidence>
<protein>
    <submittedName>
        <fullName evidence="2">Uncharacterized protein</fullName>
    </submittedName>
</protein>
<sequence length="81" mass="9455">MQFRRSPGARPADADWHRGRQRARETAFNSSLDLFSETEKVKYELDTARVTGRENPQLYIWNRAIDVFGINGTDVRTLRDQ</sequence>
<evidence type="ECO:0000313" key="2">
    <source>
        <dbReference type="EMBL" id="AGM11135.1"/>
    </source>
</evidence>
<feature type="region of interest" description="Disordered" evidence="1">
    <location>
        <begin position="1"/>
        <end position="21"/>
    </location>
</feature>
<dbReference type="GeneID" id="16194364"/>
<feature type="compositionally biased region" description="Basic and acidic residues" evidence="1">
    <location>
        <begin position="12"/>
        <end position="21"/>
    </location>
</feature>
<evidence type="ECO:0000256" key="1">
    <source>
        <dbReference type="SAM" id="MobiDB-lite"/>
    </source>
</evidence>
<dbReference type="Proteomes" id="UP000202022">
    <property type="component" value="Segment"/>
</dbReference>
<organism evidence="2 3">
    <name type="scientific">Halorubrum tailed virus 4</name>
    <dbReference type="NCBI Taxonomy" id="1273752"/>
    <lineage>
        <taxon>Viruses</taxon>
        <taxon>Duplodnaviria</taxon>
        <taxon>Heunggongvirae</taxon>
        <taxon>Uroviricota</taxon>
        <taxon>Caudoviricetes</taxon>
        <taxon>Kirjokansivirales</taxon>
        <taxon>Haloferuviridae</taxon>
        <taxon>Saldibavirus</taxon>
        <taxon>Saldibavirus natrii</taxon>
        <taxon>Saldibavirus HRTV4</taxon>
    </lineage>
</organism>
<gene>
    <name evidence="2" type="primary">43</name>
    <name evidence="2" type="ORF">HRTV4_43</name>
</gene>
<dbReference type="RefSeq" id="YP_008059532.1">
    <property type="nucleotide sequence ID" value="NC_021329.1"/>
</dbReference>
<proteinExistence type="predicted"/>